<gene>
    <name evidence="9" type="ORF">RFULGI_LOCUS3926</name>
</gene>
<evidence type="ECO:0000313" key="9">
    <source>
        <dbReference type="EMBL" id="CAG8534149.1"/>
    </source>
</evidence>
<keyword evidence="4" id="KW-0238">DNA-binding</keyword>
<keyword evidence="5" id="KW-0804">Transcription</keyword>
<dbReference type="OrthoDB" id="39175at2759"/>
<sequence>MESVLGNLVQSGDLSENTINSNLEWINVNENNFRSSQSFAVKGLSSKKPYDFSISRTLPPSNSKTSASPVKHNKSLRDHDCDTDDVLSSDDPTCDLTDKLGQLTIDDEGHTRYFGYSSGYFSYIKIFRVTSDAEFLHIPNYNIRFSSVKYATQKAISELPPKELCNQLLDVFWTYVHPYHIFIDKLDFMEKYNNLENNFTTIILLYAMFAIASRILDIPDVHQNPNDPSSIDCDVDYPTPGIFPEEPRQYVEKWIEGIKIMLILGRVSRQTLDANNDAVLSSLDAELNEWRENLPSDLQYDSAAPYNMIDSRQLLIHVLYYTCQILLHRPYIRGPKSKAISSLTKCTMAANNVTHISHRLMKMGLLKSSWTYLIYPFLTASVMHIINILSDDDRFKEVAKHGIRMTLSCLNHTKHIWQKAEKCGRLIIGLLRAKNIYIDGIDDFLDNSGTERTPSDGQYSRFKDKDLTESDKSYTTFSPSQVPSQLEGIPASIQTAMKNQHIVNQPTSTVGGVKDCNNSPLSSLTSYDRISSPESTSNSRFMRLNDFSMNVNNVNNGLFSQNADSFASDVSPLLFGDNDDSVSENNSFLPFPSTNDLNEWTNWTKYMIRLQTMFASMTSPPNRADYNK</sequence>
<evidence type="ECO:0000256" key="1">
    <source>
        <dbReference type="ARBA" id="ARBA00022723"/>
    </source>
</evidence>
<evidence type="ECO:0000256" key="6">
    <source>
        <dbReference type="ARBA" id="ARBA00023242"/>
    </source>
</evidence>
<dbReference type="Pfam" id="PF04082">
    <property type="entry name" value="Fungal_trans"/>
    <property type="match status" value="1"/>
</dbReference>
<protein>
    <submittedName>
        <fullName evidence="9">7753_t:CDS:1</fullName>
    </submittedName>
</protein>
<dbReference type="PANTHER" id="PTHR31313">
    <property type="entry name" value="TY1 ENHANCER ACTIVATOR"/>
    <property type="match status" value="1"/>
</dbReference>
<evidence type="ECO:0000256" key="2">
    <source>
        <dbReference type="ARBA" id="ARBA00022833"/>
    </source>
</evidence>
<accession>A0A9N9FHL3</accession>
<evidence type="ECO:0000313" key="10">
    <source>
        <dbReference type="Proteomes" id="UP000789396"/>
    </source>
</evidence>
<keyword evidence="3" id="KW-0805">Transcription regulation</keyword>
<dbReference type="InterPro" id="IPR051615">
    <property type="entry name" value="Transcr_Regulatory_Elem"/>
</dbReference>
<dbReference type="EMBL" id="CAJVPZ010003691">
    <property type="protein sequence ID" value="CAG8534149.1"/>
    <property type="molecule type" value="Genomic_DNA"/>
</dbReference>
<dbReference type="Proteomes" id="UP000789396">
    <property type="component" value="Unassembled WGS sequence"/>
</dbReference>
<dbReference type="AlphaFoldDB" id="A0A9N9FHL3"/>
<dbReference type="GO" id="GO:0008270">
    <property type="term" value="F:zinc ion binding"/>
    <property type="evidence" value="ECO:0007669"/>
    <property type="project" value="InterPro"/>
</dbReference>
<evidence type="ECO:0000256" key="7">
    <source>
        <dbReference type="SAM" id="MobiDB-lite"/>
    </source>
</evidence>
<dbReference type="GO" id="GO:0003677">
    <property type="term" value="F:DNA binding"/>
    <property type="evidence" value="ECO:0007669"/>
    <property type="project" value="UniProtKB-KW"/>
</dbReference>
<proteinExistence type="predicted"/>
<keyword evidence="6" id="KW-0539">Nucleus</keyword>
<dbReference type="PANTHER" id="PTHR31313:SF81">
    <property type="entry name" value="TY1 ENHANCER ACTIVATOR"/>
    <property type="match status" value="1"/>
</dbReference>
<reference evidence="9" key="1">
    <citation type="submission" date="2021-06" db="EMBL/GenBank/DDBJ databases">
        <authorList>
            <person name="Kallberg Y."/>
            <person name="Tangrot J."/>
            <person name="Rosling A."/>
        </authorList>
    </citation>
    <scope>NUCLEOTIDE SEQUENCE</scope>
    <source>
        <strain evidence="9">IN212</strain>
    </source>
</reference>
<feature type="domain" description="Xylanolytic transcriptional activator regulatory" evidence="8">
    <location>
        <begin position="169"/>
        <end position="226"/>
    </location>
</feature>
<evidence type="ECO:0000259" key="8">
    <source>
        <dbReference type="Pfam" id="PF04082"/>
    </source>
</evidence>
<dbReference type="InterPro" id="IPR007219">
    <property type="entry name" value="XnlR_reg_dom"/>
</dbReference>
<organism evidence="9 10">
    <name type="scientific">Racocetra fulgida</name>
    <dbReference type="NCBI Taxonomy" id="60492"/>
    <lineage>
        <taxon>Eukaryota</taxon>
        <taxon>Fungi</taxon>
        <taxon>Fungi incertae sedis</taxon>
        <taxon>Mucoromycota</taxon>
        <taxon>Glomeromycotina</taxon>
        <taxon>Glomeromycetes</taxon>
        <taxon>Diversisporales</taxon>
        <taxon>Gigasporaceae</taxon>
        <taxon>Racocetra</taxon>
    </lineage>
</organism>
<name>A0A9N9FHL3_9GLOM</name>
<feature type="compositionally biased region" description="Polar residues" evidence="7">
    <location>
        <begin position="55"/>
        <end position="68"/>
    </location>
</feature>
<keyword evidence="10" id="KW-1185">Reference proteome</keyword>
<keyword evidence="2" id="KW-0862">Zinc</keyword>
<comment type="caution">
    <text evidence="9">The sequence shown here is derived from an EMBL/GenBank/DDBJ whole genome shotgun (WGS) entry which is preliminary data.</text>
</comment>
<evidence type="ECO:0000256" key="3">
    <source>
        <dbReference type="ARBA" id="ARBA00023015"/>
    </source>
</evidence>
<evidence type="ECO:0000256" key="5">
    <source>
        <dbReference type="ARBA" id="ARBA00023163"/>
    </source>
</evidence>
<evidence type="ECO:0000256" key="4">
    <source>
        <dbReference type="ARBA" id="ARBA00023125"/>
    </source>
</evidence>
<dbReference type="GO" id="GO:0006351">
    <property type="term" value="P:DNA-templated transcription"/>
    <property type="evidence" value="ECO:0007669"/>
    <property type="project" value="InterPro"/>
</dbReference>
<dbReference type="CDD" id="cd12148">
    <property type="entry name" value="fungal_TF_MHR"/>
    <property type="match status" value="1"/>
</dbReference>
<feature type="region of interest" description="Disordered" evidence="7">
    <location>
        <begin position="55"/>
        <end position="76"/>
    </location>
</feature>
<keyword evidence="1" id="KW-0479">Metal-binding</keyword>